<evidence type="ECO:0000256" key="3">
    <source>
        <dbReference type="ARBA" id="ARBA00022617"/>
    </source>
</evidence>
<dbReference type="InterPro" id="IPR036396">
    <property type="entry name" value="Cyt_P450_sf"/>
</dbReference>
<dbReference type="Gene3D" id="1.10.630.10">
    <property type="entry name" value="Cytochrome P450"/>
    <property type="match status" value="1"/>
</dbReference>
<evidence type="ECO:0000256" key="8">
    <source>
        <dbReference type="RuleBase" id="RU000461"/>
    </source>
</evidence>
<dbReference type="PANTHER" id="PTHR24279">
    <property type="entry name" value="CYTOCHROME P450"/>
    <property type="match status" value="1"/>
</dbReference>
<dbReference type="Pfam" id="PF00067">
    <property type="entry name" value="p450"/>
    <property type="match status" value="1"/>
</dbReference>
<evidence type="ECO:0000256" key="1">
    <source>
        <dbReference type="ARBA" id="ARBA00001971"/>
    </source>
</evidence>
<evidence type="ECO:0000256" key="7">
    <source>
        <dbReference type="ARBA" id="ARBA00023033"/>
    </source>
</evidence>
<evidence type="ECO:0000256" key="4">
    <source>
        <dbReference type="ARBA" id="ARBA00022723"/>
    </source>
</evidence>
<dbReference type="EMBL" id="CATNWA010015106">
    <property type="protein sequence ID" value="CAI9579568.1"/>
    <property type="molecule type" value="Genomic_DNA"/>
</dbReference>
<keyword evidence="6 8" id="KW-0408">Iron</keyword>
<accession>A0ABN9E4M4</accession>
<keyword evidence="4 8" id="KW-0479">Metal-binding</keyword>
<dbReference type="InterPro" id="IPR050479">
    <property type="entry name" value="CYP11_CYP27_families"/>
</dbReference>
<evidence type="ECO:0000313" key="9">
    <source>
        <dbReference type="EMBL" id="CAI9579568.1"/>
    </source>
</evidence>
<keyword evidence="3 8" id="KW-0349">Heme</keyword>
<comment type="caution">
    <text evidence="9">The sequence shown here is derived from an EMBL/GenBank/DDBJ whole genome shotgun (WGS) entry which is preliminary data.</text>
</comment>
<dbReference type="InterPro" id="IPR017972">
    <property type="entry name" value="Cyt_P450_CS"/>
</dbReference>
<dbReference type="PRINTS" id="PR00385">
    <property type="entry name" value="P450"/>
</dbReference>
<dbReference type="PRINTS" id="PR00463">
    <property type="entry name" value="EP450I"/>
</dbReference>
<dbReference type="PANTHER" id="PTHR24279:SF123">
    <property type="entry name" value="CYTOCHROME P450 FAMILY 27 SUBFAMILY A MEMBER 1"/>
    <property type="match status" value="1"/>
</dbReference>
<evidence type="ECO:0000256" key="2">
    <source>
        <dbReference type="ARBA" id="ARBA00010617"/>
    </source>
</evidence>
<keyword evidence="5 8" id="KW-0560">Oxidoreductase</keyword>
<proteinExistence type="inferred from homology"/>
<organism evidence="9 10">
    <name type="scientific">Staurois parvus</name>
    <dbReference type="NCBI Taxonomy" id="386267"/>
    <lineage>
        <taxon>Eukaryota</taxon>
        <taxon>Metazoa</taxon>
        <taxon>Chordata</taxon>
        <taxon>Craniata</taxon>
        <taxon>Vertebrata</taxon>
        <taxon>Euteleostomi</taxon>
        <taxon>Amphibia</taxon>
        <taxon>Batrachia</taxon>
        <taxon>Anura</taxon>
        <taxon>Neobatrachia</taxon>
        <taxon>Ranoidea</taxon>
        <taxon>Ranidae</taxon>
        <taxon>Staurois</taxon>
    </lineage>
</organism>
<sequence>MVCINDPTILEKVVREEGKYPLRNELDLWRTHREMRSLAYGPFTEQGHKWHALRTVLNKRMLKPSEAKSYAGSINNIVSDLMVRLQDLRKESPTGDMVKDLANELYRFTFEGVAYIVFETRTGCLNKEVPPETQRFINTIAELLRNSVYVTYLPEWTRGILPYWKKYIDGWDRIFAFGKKLIDKKMSEIQERLERGEEVQGEYLTYLLSSGKLTMPEVYGSVCELLLAGVDTTSNTLTWSLYHLAKDPELQEALYQESIKVVPLGQIPTADDITNMPLMRAVIRETLRMYPVVPTNARLIADKEMVIGDYKFPKRTLFVLNHYAISRDEVHFPNPGKFLPQRWLREEGMTHHPFSSIPFGYGVRGCAGKRIAELEMHLALSRIIQMFEVKPDPKLGEVRSLARIVLSASRPINLRFLERKSA</sequence>
<keyword evidence="10" id="KW-1185">Reference proteome</keyword>
<dbReference type="InterPro" id="IPR002401">
    <property type="entry name" value="Cyt_P450_E_grp-I"/>
</dbReference>
<evidence type="ECO:0000256" key="5">
    <source>
        <dbReference type="ARBA" id="ARBA00023002"/>
    </source>
</evidence>
<dbReference type="Proteomes" id="UP001162483">
    <property type="component" value="Unassembled WGS sequence"/>
</dbReference>
<reference evidence="9" key="1">
    <citation type="submission" date="2023-05" db="EMBL/GenBank/DDBJ databases">
        <authorList>
            <person name="Stuckert A."/>
        </authorList>
    </citation>
    <scope>NUCLEOTIDE SEQUENCE</scope>
</reference>
<evidence type="ECO:0000313" key="10">
    <source>
        <dbReference type="Proteomes" id="UP001162483"/>
    </source>
</evidence>
<dbReference type="PROSITE" id="PS00086">
    <property type="entry name" value="CYTOCHROME_P450"/>
    <property type="match status" value="1"/>
</dbReference>
<evidence type="ECO:0000256" key="6">
    <source>
        <dbReference type="ARBA" id="ARBA00023004"/>
    </source>
</evidence>
<name>A0ABN9E4M4_9NEOB</name>
<evidence type="ECO:0008006" key="11">
    <source>
        <dbReference type="Google" id="ProtNLM"/>
    </source>
</evidence>
<gene>
    <name evidence="9" type="ORF">SPARVUS_LOCUS9107721</name>
</gene>
<comment type="similarity">
    <text evidence="2 8">Belongs to the cytochrome P450 family.</text>
</comment>
<dbReference type="InterPro" id="IPR001128">
    <property type="entry name" value="Cyt_P450"/>
</dbReference>
<dbReference type="SUPFAM" id="SSF48264">
    <property type="entry name" value="Cytochrome P450"/>
    <property type="match status" value="1"/>
</dbReference>
<keyword evidence="7 8" id="KW-0503">Monooxygenase</keyword>
<protein>
    <recommendedName>
        <fullName evidence="11">Cytochrome P450</fullName>
    </recommendedName>
</protein>
<comment type="cofactor">
    <cofactor evidence="1">
        <name>heme</name>
        <dbReference type="ChEBI" id="CHEBI:30413"/>
    </cofactor>
</comment>